<feature type="domain" description="DUF8083" evidence="1">
    <location>
        <begin position="9"/>
        <end position="80"/>
    </location>
</feature>
<name>A0ABW1I0R1_9ACTN</name>
<dbReference type="Proteomes" id="UP001596207">
    <property type="component" value="Unassembled WGS sequence"/>
</dbReference>
<evidence type="ECO:0000313" key="3">
    <source>
        <dbReference type="Proteomes" id="UP001596207"/>
    </source>
</evidence>
<evidence type="ECO:0000259" key="1">
    <source>
        <dbReference type="Pfam" id="PF26312"/>
    </source>
</evidence>
<dbReference type="InterPro" id="IPR058396">
    <property type="entry name" value="DUF8083"/>
</dbReference>
<gene>
    <name evidence="2" type="ORF">ACFPZ4_33970</name>
</gene>
<protein>
    <recommendedName>
        <fullName evidence="1">DUF8083 domain-containing protein</fullName>
    </recommendedName>
</protein>
<accession>A0ABW1I0R1</accession>
<proteinExistence type="predicted"/>
<dbReference type="Pfam" id="PF26312">
    <property type="entry name" value="DUF8083"/>
    <property type="match status" value="1"/>
</dbReference>
<keyword evidence="3" id="KW-1185">Reference proteome</keyword>
<comment type="caution">
    <text evidence="2">The sequence shown here is derived from an EMBL/GenBank/DDBJ whole genome shotgun (WGS) entry which is preliminary data.</text>
</comment>
<dbReference type="EMBL" id="JBHSQQ010000728">
    <property type="protein sequence ID" value="MFC5946413.1"/>
    <property type="molecule type" value="Genomic_DNA"/>
</dbReference>
<sequence length="83" mass="9137">RGPSGGLAVARWREESHPHSLVELDYAGIVNLMDAETLQADESVAELAAALTGLEKGEEDLAFAMYQRVILRWRSIQLLESAN</sequence>
<organism evidence="2 3">
    <name type="scientific">Micromonospora harpali</name>
    <dbReference type="NCBI Taxonomy" id="1490225"/>
    <lineage>
        <taxon>Bacteria</taxon>
        <taxon>Bacillati</taxon>
        <taxon>Actinomycetota</taxon>
        <taxon>Actinomycetes</taxon>
        <taxon>Micromonosporales</taxon>
        <taxon>Micromonosporaceae</taxon>
        <taxon>Micromonospora</taxon>
    </lineage>
</organism>
<feature type="non-terminal residue" evidence="2">
    <location>
        <position position="1"/>
    </location>
</feature>
<evidence type="ECO:0000313" key="2">
    <source>
        <dbReference type="EMBL" id="MFC5946413.1"/>
    </source>
</evidence>
<reference evidence="3" key="1">
    <citation type="journal article" date="2019" name="Int. J. Syst. Evol. Microbiol.">
        <title>The Global Catalogue of Microorganisms (GCM) 10K type strain sequencing project: providing services to taxonomists for standard genome sequencing and annotation.</title>
        <authorList>
            <consortium name="The Broad Institute Genomics Platform"/>
            <consortium name="The Broad Institute Genome Sequencing Center for Infectious Disease"/>
            <person name="Wu L."/>
            <person name="Ma J."/>
        </authorList>
    </citation>
    <scope>NUCLEOTIDE SEQUENCE [LARGE SCALE GENOMIC DNA]</scope>
    <source>
        <strain evidence="3">CGMCC 4.7173</strain>
    </source>
</reference>